<feature type="transmembrane region" description="Helical" evidence="6">
    <location>
        <begin position="20"/>
        <end position="44"/>
    </location>
</feature>
<evidence type="ECO:0000313" key="8">
    <source>
        <dbReference type="EMBL" id="CAF9940120.1"/>
    </source>
</evidence>
<dbReference type="InterPro" id="IPR052337">
    <property type="entry name" value="SAT4-like"/>
</dbReference>
<dbReference type="EMBL" id="CAJPDS010000146">
    <property type="protein sequence ID" value="CAF9940120.1"/>
    <property type="molecule type" value="Genomic_DNA"/>
</dbReference>
<dbReference type="AlphaFoldDB" id="A0A8H3J3M6"/>
<keyword evidence="3 6" id="KW-1133">Transmembrane helix</keyword>
<dbReference type="OrthoDB" id="3934549at2759"/>
<dbReference type="GO" id="GO:0016020">
    <property type="term" value="C:membrane"/>
    <property type="evidence" value="ECO:0007669"/>
    <property type="project" value="UniProtKB-SubCell"/>
</dbReference>
<sequence length="371" mass="41242">MSKPLPVSQLSQAELDKDQAPHLLPIFIVFTILPVVAVILRVLARKTKQMRLWWDDYLILIASAFVLAQLAFLAEGKILKQQPVRPTKLTGTTALRHGLGKHIMAIPPTDVEPYLLYTFLSELYYATSITLIKCSILCLYLRIFSINRKFGILCYGMIAFAVAWGVAVVLVTIFQCKPVEAGWDKTIPGKQCFNLKHFLIGTNVPNIIADAAIIALPVPQVLNLQLSRMRKIGLVAIFLLAALTTIISIIRVNFNAHIDVIDPTWNFVTVAILSTVEVSVGVCCACMPVIYPLLRILVGHKNKASKHSSSPLGAGYPKEPLRPRHQFSQLGERSHMDNLYSNSNSEGNHDDIPMGRIKVTQNLYVEHTEVA</sequence>
<dbReference type="Pfam" id="PF20684">
    <property type="entry name" value="Fung_rhodopsin"/>
    <property type="match status" value="1"/>
</dbReference>
<feature type="transmembrane region" description="Helical" evidence="6">
    <location>
        <begin position="234"/>
        <end position="254"/>
    </location>
</feature>
<keyword evidence="4 6" id="KW-0472">Membrane</keyword>
<evidence type="ECO:0000256" key="1">
    <source>
        <dbReference type="ARBA" id="ARBA00004141"/>
    </source>
</evidence>
<evidence type="ECO:0000256" key="2">
    <source>
        <dbReference type="ARBA" id="ARBA00022692"/>
    </source>
</evidence>
<dbReference type="PANTHER" id="PTHR33048">
    <property type="entry name" value="PTH11-LIKE INTEGRAL MEMBRANE PROTEIN (AFU_ORTHOLOGUE AFUA_5G11245)"/>
    <property type="match status" value="1"/>
</dbReference>
<feature type="transmembrane region" description="Helical" evidence="6">
    <location>
        <begin position="204"/>
        <end position="222"/>
    </location>
</feature>
<dbReference type="InterPro" id="IPR049326">
    <property type="entry name" value="Rhodopsin_dom_fungi"/>
</dbReference>
<keyword evidence="9" id="KW-1185">Reference proteome</keyword>
<evidence type="ECO:0000313" key="9">
    <source>
        <dbReference type="Proteomes" id="UP000664521"/>
    </source>
</evidence>
<protein>
    <recommendedName>
        <fullName evidence="7">Rhodopsin domain-containing protein</fullName>
    </recommendedName>
</protein>
<evidence type="ECO:0000259" key="7">
    <source>
        <dbReference type="Pfam" id="PF20684"/>
    </source>
</evidence>
<feature type="transmembrane region" description="Helical" evidence="6">
    <location>
        <begin position="123"/>
        <end position="141"/>
    </location>
</feature>
<comment type="similarity">
    <text evidence="5">Belongs to the SAT4 family.</text>
</comment>
<accession>A0A8H3J3M6</accession>
<comment type="subcellular location">
    <subcellularLocation>
        <location evidence="1">Membrane</location>
        <topology evidence="1">Multi-pass membrane protein</topology>
    </subcellularLocation>
</comment>
<proteinExistence type="inferred from homology"/>
<feature type="domain" description="Rhodopsin" evidence="7">
    <location>
        <begin position="40"/>
        <end position="295"/>
    </location>
</feature>
<evidence type="ECO:0000256" key="3">
    <source>
        <dbReference type="ARBA" id="ARBA00022989"/>
    </source>
</evidence>
<feature type="transmembrane region" description="Helical" evidence="6">
    <location>
        <begin position="266"/>
        <end position="294"/>
    </location>
</feature>
<evidence type="ECO:0000256" key="4">
    <source>
        <dbReference type="ARBA" id="ARBA00023136"/>
    </source>
</evidence>
<feature type="transmembrane region" description="Helical" evidence="6">
    <location>
        <begin position="56"/>
        <end position="74"/>
    </location>
</feature>
<evidence type="ECO:0000256" key="6">
    <source>
        <dbReference type="SAM" id="Phobius"/>
    </source>
</evidence>
<evidence type="ECO:0000256" key="5">
    <source>
        <dbReference type="ARBA" id="ARBA00038359"/>
    </source>
</evidence>
<name>A0A8H3J3M6_9LECA</name>
<gene>
    <name evidence="8" type="ORF">HETSPECPRED_002170</name>
</gene>
<organism evidence="8 9">
    <name type="scientific">Heterodermia speciosa</name>
    <dbReference type="NCBI Taxonomy" id="116794"/>
    <lineage>
        <taxon>Eukaryota</taxon>
        <taxon>Fungi</taxon>
        <taxon>Dikarya</taxon>
        <taxon>Ascomycota</taxon>
        <taxon>Pezizomycotina</taxon>
        <taxon>Lecanoromycetes</taxon>
        <taxon>OSLEUM clade</taxon>
        <taxon>Lecanoromycetidae</taxon>
        <taxon>Caliciales</taxon>
        <taxon>Physciaceae</taxon>
        <taxon>Heterodermia</taxon>
    </lineage>
</organism>
<dbReference type="Proteomes" id="UP000664521">
    <property type="component" value="Unassembled WGS sequence"/>
</dbReference>
<keyword evidence="2 6" id="KW-0812">Transmembrane</keyword>
<dbReference type="PANTHER" id="PTHR33048:SF47">
    <property type="entry name" value="INTEGRAL MEMBRANE PROTEIN-RELATED"/>
    <property type="match status" value="1"/>
</dbReference>
<reference evidence="8" key="1">
    <citation type="submission" date="2021-03" db="EMBL/GenBank/DDBJ databases">
        <authorList>
            <person name="Tagirdzhanova G."/>
        </authorList>
    </citation>
    <scope>NUCLEOTIDE SEQUENCE</scope>
</reference>
<feature type="transmembrane region" description="Helical" evidence="6">
    <location>
        <begin position="153"/>
        <end position="174"/>
    </location>
</feature>
<comment type="caution">
    <text evidence="8">The sequence shown here is derived from an EMBL/GenBank/DDBJ whole genome shotgun (WGS) entry which is preliminary data.</text>
</comment>